<organism evidence="2 3">
    <name type="scientific">Tardiphaga alba</name>
    <dbReference type="NCBI Taxonomy" id="340268"/>
    <lineage>
        <taxon>Bacteria</taxon>
        <taxon>Pseudomonadati</taxon>
        <taxon>Pseudomonadota</taxon>
        <taxon>Alphaproteobacteria</taxon>
        <taxon>Hyphomicrobiales</taxon>
        <taxon>Nitrobacteraceae</taxon>
        <taxon>Tardiphaga</taxon>
    </lineage>
</organism>
<keyword evidence="1" id="KW-1133">Transmembrane helix</keyword>
<dbReference type="EMBL" id="CP036498">
    <property type="protein sequence ID" value="QUS37750.1"/>
    <property type="molecule type" value="Genomic_DNA"/>
</dbReference>
<keyword evidence="1" id="KW-0812">Transmembrane</keyword>
<evidence type="ECO:0000313" key="2">
    <source>
        <dbReference type="EMBL" id="QUS37750.1"/>
    </source>
</evidence>
<evidence type="ECO:0000256" key="1">
    <source>
        <dbReference type="SAM" id="Phobius"/>
    </source>
</evidence>
<sequence length="266" mass="28694">MRSRPAPYNRAREFDFRPAVYSFADECTAVAGRMLAYMGCLALLAMAAVAAFNHLELDWTPAAAVKPGWTVADRSYPAFAVRHPDTAGITAAYEIQRHPAGGRKDVLRWMAEGRPVTELELYRLGGEALEDADIADVALRMDPSGLRETVGEGIIDSKFGPVALFGFADRRQDAKRCLGFTRSFEAANLRISGFSCQSEGLPARRAAVACMLDRLMLLTAGGEPKLAELFAHAELKRTGCASGPALSAVSSDWVTGAQNPLLRGSL</sequence>
<reference evidence="2 3" key="1">
    <citation type="submission" date="2019-02" db="EMBL/GenBank/DDBJ databases">
        <title>Emended description of the genus Rhodopseudomonas and description of Rhodopseudomonas albus sp. nov., a non-phototrophic, heavy-metal-tolerant bacterium isolated from garden soil.</title>
        <authorList>
            <person name="Bao Z."/>
            <person name="Cao W.W."/>
            <person name="Sato Y."/>
            <person name="Nishizawa T."/>
            <person name="Zhao J."/>
            <person name="Guo Y."/>
            <person name="Ohta H."/>
        </authorList>
    </citation>
    <scope>NUCLEOTIDE SEQUENCE [LARGE SCALE GENOMIC DNA]</scope>
    <source>
        <strain evidence="2 3">SK50-23</strain>
    </source>
</reference>
<dbReference type="RefSeq" id="WP_211911250.1">
    <property type="nucleotide sequence ID" value="NZ_CP036498.1"/>
</dbReference>
<keyword evidence="1" id="KW-0472">Membrane</keyword>
<feature type="transmembrane region" description="Helical" evidence="1">
    <location>
        <begin position="34"/>
        <end position="52"/>
    </location>
</feature>
<evidence type="ECO:0000313" key="3">
    <source>
        <dbReference type="Proteomes" id="UP000682843"/>
    </source>
</evidence>
<proteinExistence type="predicted"/>
<keyword evidence="3" id="KW-1185">Reference proteome</keyword>
<accession>A0ABX8A5T0</accession>
<dbReference type="Proteomes" id="UP000682843">
    <property type="component" value="Chromosome"/>
</dbReference>
<protein>
    <submittedName>
        <fullName evidence="2">Uncharacterized protein</fullName>
    </submittedName>
</protein>
<name>A0ABX8A5T0_9BRAD</name>
<gene>
    <name evidence="2" type="ORF">RPMA_01850</name>
</gene>